<sequence>MKRELLAPLAALALLAAGCSGDDKEPGRPEPSYDALTDLHWNVAAVADGALDTCGSIAVMSAPGEGAQVALVSKDRVVAPEVTAPYGSAVVVDRHWRTSGGCVPTADGPVVVIEAQQANANLSEGLTKVVAGFTPEGEQLWSVEEAPTLFASYRGRGSVLLDGLVDDDWVVLDARTGAQVASQDTVQANPVTTLSPTLVDDIDGDLVDLADGSILGRTGDATAQVDDDRMLLQTVEGLELVGLPDLEPIWTADEDLRLTGIWTRAADLSTSTIVAFDSGGAIVGLDLKTGKRTWTSDAARSDVDGLRVQIGSGVIVFGAASNDPTAQVVLDSTTGEELTGADGYVIADQGLLLEIVGDTVRSITVDNLR</sequence>
<dbReference type="EMBL" id="VUJV01000005">
    <property type="protein sequence ID" value="KAA1417741.1"/>
    <property type="molecule type" value="Genomic_DNA"/>
</dbReference>
<gene>
    <name evidence="1" type="ORF">F0U44_15730</name>
</gene>
<protein>
    <submittedName>
        <fullName evidence="1">PQQ-binding-like beta-propeller repeat protein</fullName>
    </submittedName>
</protein>
<name>A0A5B1LAG9_9ACTN</name>
<reference evidence="1 2" key="1">
    <citation type="submission" date="2019-09" db="EMBL/GenBank/DDBJ databases">
        <title>Nocardioides panacisoli sp. nov., isolated from the soil of a ginseng field.</title>
        <authorList>
            <person name="Cho C."/>
        </authorList>
    </citation>
    <scope>NUCLEOTIDE SEQUENCE [LARGE SCALE GENOMIC DNA]</scope>
    <source>
        <strain evidence="1 2">BN130099</strain>
    </source>
</reference>
<dbReference type="SUPFAM" id="SSF50998">
    <property type="entry name" value="Quinoprotein alcohol dehydrogenase-like"/>
    <property type="match status" value="1"/>
</dbReference>
<evidence type="ECO:0000313" key="2">
    <source>
        <dbReference type="Proteomes" id="UP000325003"/>
    </source>
</evidence>
<dbReference type="AlphaFoldDB" id="A0A5B1LAG9"/>
<comment type="caution">
    <text evidence="1">The sequence shown here is derived from an EMBL/GenBank/DDBJ whole genome shotgun (WGS) entry which is preliminary data.</text>
</comment>
<proteinExistence type="predicted"/>
<evidence type="ECO:0000313" key="1">
    <source>
        <dbReference type="EMBL" id="KAA1417741.1"/>
    </source>
</evidence>
<reference evidence="1 2" key="2">
    <citation type="submission" date="2019-09" db="EMBL/GenBank/DDBJ databases">
        <authorList>
            <person name="Jin C."/>
        </authorList>
    </citation>
    <scope>NUCLEOTIDE SEQUENCE [LARGE SCALE GENOMIC DNA]</scope>
    <source>
        <strain evidence="1 2">BN130099</strain>
    </source>
</reference>
<organism evidence="1 2">
    <name type="scientific">Nocardioides humilatus</name>
    <dbReference type="NCBI Taxonomy" id="2607660"/>
    <lineage>
        <taxon>Bacteria</taxon>
        <taxon>Bacillati</taxon>
        <taxon>Actinomycetota</taxon>
        <taxon>Actinomycetes</taxon>
        <taxon>Propionibacteriales</taxon>
        <taxon>Nocardioidaceae</taxon>
        <taxon>Nocardioides</taxon>
    </lineage>
</organism>
<accession>A0A5B1LAG9</accession>
<dbReference type="InterPro" id="IPR011047">
    <property type="entry name" value="Quinoprotein_ADH-like_sf"/>
</dbReference>
<keyword evidence="2" id="KW-1185">Reference proteome</keyword>
<dbReference type="RefSeq" id="WP_149729310.1">
    <property type="nucleotide sequence ID" value="NZ_VUJV01000005.1"/>
</dbReference>
<dbReference type="PROSITE" id="PS51257">
    <property type="entry name" value="PROKAR_LIPOPROTEIN"/>
    <property type="match status" value="1"/>
</dbReference>
<dbReference type="Proteomes" id="UP000325003">
    <property type="component" value="Unassembled WGS sequence"/>
</dbReference>